<evidence type="ECO:0000313" key="3">
    <source>
        <dbReference type="Proteomes" id="UP000824087"/>
    </source>
</evidence>
<reference evidence="2" key="2">
    <citation type="journal article" date="2021" name="PeerJ">
        <title>Extensive microbial diversity within the chicken gut microbiome revealed by metagenomics and culture.</title>
        <authorList>
            <person name="Gilroy R."/>
            <person name="Ravi A."/>
            <person name="Getino M."/>
            <person name="Pursley I."/>
            <person name="Horton D.L."/>
            <person name="Alikhan N.F."/>
            <person name="Baker D."/>
            <person name="Gharbi K."/>
            <person name="Hall N."/>
            <person name="Watson M."/>
            <person name="Adriaenssens E.M."/>
            <person name="Foster-Nyarko E."/>
            <person name="Jarju S."/>
            <person name="Secka A."/>
            <person name="Antonio M."/>
            <person name="Oren A."/>
            <person name="Chaudhuri R.R."/>
            <person name="La Ragione R."/>
            <person name="Hildebrand F."/>
            <person name="Pallen M.J."/>
        </authorList>
    </citation>
    <scope>NUCLEOTIDE SEQUENCE</scope>
    <source>
        <strain evidence="2">CHK197-8231</strain>
    </source>
</reference>
<proteinExistence type="predicted"/>
<dbReference type="NCBIfam" id="TIGR04086">
    <property type="entry name" value="TIGR04086_membr"/>
    <property type="match status" value="1"/>
</dbReference>
<protein>
    <submittedName>
        <fullName evidence="2">TIGR04086 family membrane protein</fullName>
    </submittedName>
</protein>
<accession>A0A9D1L2I0</accession>
<dbReference type="Proteomes" id="UP000824087">
    <property type="component" value="Unassembled WGS sequence"/>
</dbReference>
<dbReference type="EMBL" id="DVML01000020">
    <property type="protein sequence ID" value="HIU22569.1"/>
    <property type="molecule type" value="Genomic_DNA"/>
</dbReference>
<dbReference type="Pfam" id="PF12670">
    <property type="entry name" value="DUF3792"/>
    <property type="match status" value="1"/>
</dbReference>
<reference evidence="2" key="1">
    <citation type="submission" date="2020-10" db="EMBL/GenBank/DDBJ databases">
        <authorList>
            <person name="Gilroy R."/>
        </authorList>
    </citation>
    <scope>NUCLEOTIDE SEQUENCE</scope>
    <source>
        <strain evidence="2">CHK197-8231</strain>
    </source>
</reference>
<keyword evidence="1" id="KW-0472">Membrane</keyword>
<name>A0A9D1L2I0_9BACT</name>
<keyword evidence="1" id="KW-1133">Transmembrane helix</keyword>
<organism evidence="2 3">
    <name type="scientific">Candidatus Fimihabitans intestinipullorum</name>
    <dbReference type="NCBI Taxonomy" id="2840820"/>
    <lineage>
        <taxon>Bacteria</taxon>
        <taxon>Bacillati</taxon>
        <taxon>Mycoplasmatota</taxon>
        <taxon>Mycoplasmatota incertae sedis</taxon>
        <taxon>Candidatus Fimihabitans</taxon>
    </lineage>
</organism>
<feature type="non-terminal residue" evidence="2">
    <location>
        <position position="1"/>
    </location>
</feature>
<evidence type="ECO:0000256" key="1">
    <source>
        <dbReference type="SAM" id="Phobius"/>
    </source>
</evidence>
<keyword evidence="1" id="KW-0812">Transmembrane</keyword>
<dbReference type="AlphaFoldDB" id="A0A9D1L2I0"/>
<evidence type="ECO:0000313" key="2">
    <source>
        <dbReference type="EMBL" id="HIU22569.1"/>
    </source>
</evidence>
<feature type="transmembrane region" description="Helical" evidence="1">
    <location>
        <begin position="56"/>
        <end position="74"/>
    </location>
</feature>
<gene>
    <name evidence="2" type="ORF">IAD49_03200</name>
</gene>
<comment type="caution">
    <text evidence="2">The sequence shown here is derived from an EMBL/GenBank/DDBJ whole genome shotgun (WGS) entry which is preliminary data.</text>
</comment>
<dbReference type="InterPro" id="IPR023804">
    <property type="entry name" value="DUF3792_TM"/>
</dbReference>
<feature type="transmembrane region" description="Helical" evidence="1">
    <location>
        <begin position="27"/>
        <end position="47"/>
    </location>
</feature>
<sequence>KLLIPFLSLLIAGILLGKKSKSKGWLEGLKLSLGFIIIFTLIQLFFLEDPFRLTNILYDAILMMITIFGSMLGINMRANQK</sequence>